<organism evidence="3 4">
    <name type="scientific">Enteractinococcus fodinae</name>
    <dbReference type="NCBI Taxonomy" id="684663"/>
    <lineage>
        <taxon>Bacteria</taxon>
        <taxon>Bacillati</taxon>
        <taxon>Actinomycetota</taxon>
        <taxon>Actinomycetes</taxon>
        <taxon>Micrococcales</taxon>
        <taxon>Micrococcaceae</taxon>
    </lineage>
</organism>
<dbReference type="RefSeq" id="WP_310171968.1">
    <property type="nucleotide sequence ID" value="NZ_BAABHE010000002.1"/>
</dbReference>
<dbReference type="Gene3D" id="3.40.190.10">
    <property type="entry name" value="Periplasmic binding protein-like II"/>
    <property type="match status" value="1"/>
</dbReference>
<comment type="caution">
    <text evidence="3">The sequence shown here is derived from an EMBL/GenBank/DDBJ whole genome shotgun (WGS) entry which is preliminary data.</text>
</comment>
<sequence length="545" mass="60300">MKHRKLVGALAITAASALALSACAPGGNGGDGGTDDGAVNGEAAQPVDGGGAVSIYNCEPQNLLPGNSTEVCGSKVLEQLFTGLTSVDYEDIEVVPGVAESWESDDNITWTFELNQDWTFHNGDPIDAQTFVDTFNWTVDPDNAQANAGFYDSFLGYDEVVNGDVEELEGVRAVDDYTLEIELVEPFGDLPMMLSYTGFYPLPQDAIDDIDTFESAPVGNGRYQMDGEWVHDVEIKMTRYEDWPGEEPGVPESIEWRIYSDVDTAYMDVQSGELDIVDNAPPNRFASLEADFGDNWVASETSSFTYLGFPMYQEEFTDADIRHAVSMAIDRQAILDSIFDERHTAAHSIIPPTLPQGREDACGEQCQFDPEAASDLYEQAGGPSELTLYFNSGAGHEDWMEAVANQLQQNLPIDSISFESLEFAQYLDLQESEEITGPYRLGWVLSYPSPQYALEPIYTTDASSNYFGYSSEEFDSLIDEANAAEEGESDELYQQAEDILLEDMPAVPLWFQDFHTVYSDRIDGESINVDPRTFLRVEEVVVTQE</sequence>
<dbReference type="Pfam" id="PF00496">
    <property type="entry name" value="SBP_bac_5"/>
    <property type="match status" value="1"/>
</dbReference>
<accession>A0ABU2AZB5</accession>
<dbReference type="CDD" id="cd00995">
    <property type="entry name" value="PBP2_NikA_DppA_OppA_like"/>
    <property type="match status" value="1"/>
</dbReference>
<dbReference type="PANTHER" id="PTHR30290:SF83">
    <property type="entry name" value="ABC TRANSPORTER SUBSTRATE-BINDING PROTEIN"/>
    <property type="match status" value="1"/>
</dbReference>
<dbReference type="EMBL" id="JAVDYJ010000001">
    <property type="protein sequence ID" value="MDR7346692.1"/>
    <property type="molecule type" value="Genomic_DNA"/>
</dbReference>
<keyword evidence="4" id="KW-1185">Reference proteome</keyword>
<proteinExistence type="predicted"/>
<dbReference type="InterPro" id="IPR039424">
    <property type="entry name" value="SBP_5"/>
</dbReference>
<dbReference type="PROSITE" id="PS51257">
    <property type="entry name" value="PROKAR_LIPOPROTEIN"/>
    <property type="match status" value="1"/>
</dbReference>
<feature type="signal peptide" evidence="1">
    <location>
        <begin position="1"/>
        <end position="24"/>
    </location>
</feature>
<name>A0ABU2AZB5_9MICC</name>
<evidence type="ECO:0000313" key="3">
    <source>
        <dbReference type="EMBL" id="MDR7346692.1"/>
    </source>
</evidence>
<feature type="domain" description="Solute-binding protein family 5" evidence="2">
    <location>
        <begin position="93"/>
        <end position="464"/>
    </location>
</feature>
<dbReference type="Gene3D" id="3.10.105.10">
    <property type="entry name" value="Dipeptide-binding Protein, Domain 3"/>
    <property type="match status" value="1"/>
</dbReference>
<dbReference type="PIRSF" id="PIRSF002741">
    <property type="entry name" value="MppA"/>
    <property type="match status" value="1"/>
</dbReference>
<dbReference type="Proteomes" id="UP001183794">
    <property type="component" value="Unassembled WGS sequence"/>
</dbReference>
<dbReference type="SUPFAM" id="SSF53850">
    <property type="entry name" value="Periplasmic binding protein-like II"/>
    <property type="match status" value="1"/>
</dbReference>
<evidence type="ECO:0000256" key="1">
    <source>
        <dbReference type="SAM" id="SignalP"/>
    </source>
</evidence>
<feature type="chain" id="PRO_5045528535" evidence="1">
    <location>
        <begin position="25"/>
        <end position="545"/>
    </location>
</feature>
<dbReference type="InterPro" id="IPR000914">
    <property type="entry name" value="SBP_5_dom"/>
</dbReference>
<evidence type="ECO:0000259" key="2">
    <source>
        <dbReference type="Pfam" id="PF00496"/>
    </source>
</evidence>
<protein>
    <submittedName>
        <fullName evidence="3">Peptide/nickel transport system substrate-binding protein/oligopeptide transport system substrate-binding protein</fullName>
    </submittedName>
</protein>
<keyword evidence="1" id="KW-0732">Signal</keyword>
<gene>
    <name evidence="3" type="ORF">J2S62_000949</name>
</gene>
<dbReference type="PANTHER" id="PTHR30290">
    <property type="entry name" value="PERIPLASMIC BINDING COMPONENT OF ABC TRANSPORTER"/>
    <property type="match status" value="1"/>
</dbReference>
<dbReference type="Gene3D" id="3.90.76.10">
    <property type="entry name" value="Dipeptide-binding Protein, Domain 1"/>
    <property type="match status" value="1"/>
</dbReference>
<reference evidence="3 4" key="1">
    <citation type="submission" date="2023-07" db="EMBL/GenBank/DDBJ databases">
        <title>Sequencing the genomes of 1000 actinobacteria strains.</title>
        <authorList>
            <person name="Klenk H.-P."/>
        </authorList>
    </citation>
    <scope>NUCLEOTIDE SEQUENCE [LARGE SCALE GENOMIC DNA]</scope>
    <source>
        <strain evidence="3 4">DSM 22966</strain>
    </source>
</reference>
<dbReference type="InterPro" id="IPR030678">
    <property type="entry name" value="Peptide/Ni-bd"/>
</dbReference>
<evidence type="ECO:0000313" key="4">
    <source>
        <dbReference type="Proteomes" id="UP001183794"/>
    </source>
</evidence>